<evidence type="ECO:0000256" key="8">
    <source>
        <dbReference type="ARBA" id="ARBA00035528"/>
    </source>
</evidence>
<protein>
    <recommendedName>
        <fullName evidence="7">Small ribosomal subunit protein uS15m</fullName>
    </recommendedName>
    <alternativeName>
        <fullName evidence="8">28S ribosomal protein S15, mitochondrial</fullName>
    </alternativeName>
</protein>
<proteinExistence type="inferred from homology"/>
<reference evidence="10" key="1">
    <citation type="submission" date="2019-08" db="EMBL/GenBank/DDBJ databases">
        <title>The genome of the North American firefly Photinus pyralis.</title>
        <authorList>
            <consortium name="Photinus pyralis genome working group"/>
            <person name="Fallon T.R."/>
            <person name="Sander Lower S.E."/>
            <person name="Weng J.-K."/>
        </authorList>
    </citation>
    <scope>NUCLEOTIDE SEQUENCE</scope>
    <source>
        <strain evidence="10">TRF0915ILg1</strain>
        <tissue evidence="10">Whole body</tissue>
    </source>
</reference>
<evidence type="ECO:0000256" key="6">
    <source>
        <dbReference type="ARBA" id="ARBA00023274"/>
    </source>
</evidence>
<comment type="similarity">
    <text evidence="2 9">Belongs to the universal ribosomal protein uS15 family.</text>
</comment>
<dbReference type="Pfam" id="PF00312">
    <property type="entry name" value="Ribosomal_S15"/>
    <property type="match status" value="1"/>
</dbReference>
<evidence type="ECO:0000313" key="11">
    <source>
        <dbReference type="Proteomes" id="UP000801492"/>
    </source>
</evidence>
<comment type="caution">
    <text evidence="10">The sequence shown here is derived from an EMBL/GenBank/DDBJ whole genome shotgun (WGS) entry which is preliminary data.</text>
</comment>
<evidence type="ECO:0000313" key="10">
    <source>
        <dbReference type="EMBL" id="KAF2894011.1"/>
    </source>
</evidence>
<evidence type="ECO:0000256" key="4">
    <source>
        <dbReference type="ARBA" id="ARBA00022980"/>
    </source>
</evidence>
<keyword evidence="4 9" id="KW-0689">Ribosomal protein</keyword>
<dbReference type="PANTHER" id="PTHR46685">
    <property type="entry name" value="28S RIBOSOMAL PROTEIN S15, MITOCHONDRIAL"/>
    <property type="match status" value="1"/>
</dbReference>
<evidence type="ECO:0000256" key="7">
    <source>
        <dbReference type="ARBA" id="ARBA00035249"/>
    </source>
</evidence>
<dbReference type="InterPro" id="IPR000589">
    <property type="entry name" value="Ribosomal_uS15"/>
</dbReference>
<organism evidence="10 11">
    <name type="scientific">Ignelater luminosus</name>
    <name type="common">Cucubano</name>
    <name type="synonym">Pyrophorus luminosus</name>
    <dbReference type="NCBI Taxonomy" id="2038154"/>
    <lineage>
        <taxon>Eukaryota</taxon>
        <taxon>Metazoa</taxon>
        <taxon>Ecdysozoa</taxon>
        <taxon>Arthropoda</taxon>
        <taxon>Hexapoda</taxon>
        <taxon>Insecta</taxon>
        <taxon>Pterygota</taxon>
        <taxon>Neoptera</taxon>
        <taxon>Endopterygota</taxon>
        <taxon>Coleoptera</taxon>
        <taxon>Polyphaga</taxon>
        <taxon>Elateriformia</taxon>
        <taxon>Elateroidea</taxon>
        <taxon>Elateridae</taxon>
        <taxon>Agrypninae</taxon>
        <taxon>Pyrophorini</taxon>
        <taxon>Ignelater</taxon>
    </lineage>
</organism>
<keyword evidence="5" id="KW-0496">Mitochondrion</keyword>
<name>A0A8K0CZ04_IGNLU</name>
<dbReference type="OrthoDB" id="441444at2759"/>
<evidence type="ECO:0000256" key="1">
    <source>
        <dbReference type="ARBA" id="ARBA00004173"/>
    </source>
</evidence>
<dbReference type="SMART" id="SM01387">
    <property type="entry name" value="Ribosomal_S15"/>
    <property type="match status" value="1"/>
</dbReference>
<dbReference type="Gene3D" id="1.10.287.10">
    <property type="entry name" value="S15/NS1, RNA-binding"/>
    <property type="match status" value="1"/>
</dbReference>
<dbReference type="GO" id="GO:0032543">
    <property type="term" value="P:mitochondrial translation"/>
    <property type="evidence" value="ECO:0007669"/>
    <property type="project" value="TreeGrafter"/>
</dbReference>
<evidence type="ECO:0000256" key="5">
    <source>
        <dbReference type="ARBA" id="ARBA00023128"/>
    </source>
</evidence>
<accession>A0A8K0CZ04</accession>
<keyword evidence="3" id="KW-0809">Transit peptide</keyword>
<dbReference type="GO" id="GO:0005763">
    <property type="term" value="C:mitochondrial small ribosomal subunit"/>
    <property type="evidence" value="ECO:0007669"/>
    <property type="project" value="TreeGrafter"/>
</dbReference>
<dbReference type="InterPro" id="IPR009068">
    <property type="entry name" value="uS15_NS1_RNA-bd_sf"/>
</dbReference>
<dbReference type="GO" id="GO:0003723">
    <property type="term" value="F:RNA binding"/>
    <property type="evidence" value="ECO:0007669"/>
    <property type="project" value="TreeGrafter"/>
</dbReference>
<keyword evidence="6 9" id="KW-0687">Ribonucleoprotein</keyword>
<comment type="subcellular location">
    <subcellularLocation>
        <location evidence="1">Mitochondrion</location>
    </subcellularLocation>
</comment>
<evidence type="ECO:0000256" key="9">
    <source>
        <dbReference type="RuleBase" id="RU003919"/>
    </source>
</evidence>
<dbReference type="Proteomes" id="UP000801492">
    <property type="component" value="Unassembled WGS sequence"/>
</dbReference>
<sequence length="278" mass="33089">MNLIKSTISIGKILHLNPNLTFNNSSIRRYAFKSDLKIKWVHPGKVSCVKPEKSGDLESMPEIDQSQYQLEYRQSKELETANDLAKKLFTLEFAPRYKTTQVYIRNTADTVRRHALDTGSAETRIARWTGAIRAMQELLERFPRNKRLKVNLKELIDKRKKHLKYLRKWDYKRFEWLIDNLNIVYKPPPNEFHWVTRKGSLRKLTQKYCDDLKAERLTAYRRQLESEQPGFLEEKIRSLEFICQEQKECGVEVTVTEEEINEVKRQLEALLKERKEKN</sequence>
<evidence type="ECO:0000256" key="2">
    <source>
        <dbReference type="ARBA" id="ARBA00008434"/>
    </source>
</evidence>
<dbReference type="PANTHER" id="PTHR46685:SF1">
    <property type="entry name" value="SMALL RIBOSOMAL SUBUNIT PROTEIN US15M"/>
    <property type="match status" value="1"/>
</dbReference>
<dbReference type="SUPFAM" id="SSF47060">
    <property type="entry name" value="S15/NS1 RNA-binding domain"/>
    <property type="match status" value="1"/>
</dbReference>
<dbReference type="GO" id="GO:0003735">
    <property type="term" value="F:structural constituent of ribosome"/>
    <property type="evidence" value="ECO:0007669"/>
    <property type="project" value="InterPro"/>
</dbReference>
<dbReference type="AlphaFoldDB" id="A0A8K0CZ04"/>
<dbReference type="InterPro" id="IPR052137">
    <property type="entry name" value="uS15_ribosomal"/>
</dbReference>
<evidence type="ECO:0000256" key="3">
    <source>
        <dbReference type="ARBA" id="ARBA00022946"/>
    </source>
</evidence>
<keyword evidence="11" id="KW-1185">Reference proteome</keyword>
<gene>
    <name evidence="10" type="ORF">ILUMI_12164</name>
</gene>
<dbReference type="EMBL" id="VTPC01007442">
    <property type="protein sequence ID" value="KAF2894011.1"/>
    <property type="molecule type" value="Genomic_DNA"/>
</dbReference>